<evidence type="ECO:0000313" key="1">
    <source>
        <dbReference type="EMBL" id="KAB4458899.1"/>
    </source>
</evidence>
<evidence type="ECO:0000313" key="2">
    <source>
        <dbReference type="Proteomes" id="UP000436825"/>
    </source>
</evidence>
<name>A0A7J5K435_BACT4</name>
<comment type="caution">
    <text evidence="1">The sequence shown here is derived from an EMBL/GenBank/DDBJ whole genome shotgun (WGS) entry which is preliminary data.</text>
</comment>
<organism evidence="1 2">
    <name type="scientific">Bacteroides thetaiotaomicron</name>
    <dbReference type="NCBI Taxonomy" id="818"/>
    <lineage>
        <taxon>Bacteria</taxon>
        <taxon>Pseudomonadati</taxon>
        <taxon>Bacteroidota</taxon>
        <taxon>Bacteroidia</taxon>
        <taxon>Bacteroidales</taxon>
        <taxon>Bacteroidaceae</taxon>
        <taxon>Bacteroides</taxon>
    </lineage>
</organism>
<accession>A0A7J5K435</accession>
<dbReference type="Proteomes" id="UP000436825">
    <property type="component" value="Unassembled WGS sequence"/>
</dbReference>
<evidence type="ECO:0008006" key="3">
    <source>
        <dbReference type="Google" id="ProtNLM"/>
    </source>
</evidence>
<reference evidence="1 2" key="1">
    <citation type="journal article" date="2019" name="Nat. Med.">
        <title>A library of human gut bacterial isolates paired with longitudinal multiomics data enables mechanistic microbiome research.</title>
        <authorList>
            <person name="Poyet M."/>
            <person name="Groussin M."/>
            <person name="Gibbons S.M."/>
            <person name="Avila-Pacheco J."/>
            <person name="Jiang X."/>
            <person name="Kearney S.M."/>
            <person name="Perrotta A.R."/>
            <person name="Berdy B."/>
            <person name="Zhao S."/>
            <person name="Lieberman T.D."/>
            <person name="Swanson P.K."/>
            <person name="Smith M."/>
            <person name="Roesemann S."/>
            <person name="Alexander J.E."/>
            <person name="Rich S.A."/>
            <person name="Livny J."/>
            <person name="Vlamakis H."/>
            <person name="Clish C."/>
            <person name="Bullock K."/>
            <person name="Deik A."/>
            <person name="Scott J."/>
            <person name="Pierce K.A."/>
            <person name="Xavier R.J."/>
            <person name="Alm E.J."/>
        </authorList>
    </citation>
    <scope>NUCLEOTIDE SEQUENCE [LARGE SCALE GENOMIC DNA]</scope>
    <source>
        <strain evidence="1 2">BIOML-A160</strain>
    </source>
</reference>
<dbReference type="RefSeq" id="WP_195392957.1">
    <property type="nucleotide sequence ID" value="NZ_CP072224.1"/>
</dbReference>
<dbReference type="AlphaFoldDB" id="A0A7J5K435"/>
<protein>
    <recommendedName>
        <fullName evidence="3">RES domain-containing protein</fullName>
    </recommendedName>
</protein>
<dbReference type="EMBL" id="WCRW01000001">
    <property type="protein sequence ID" value="KAB4458899.1"/>
    <property type="molecule type" value="Genomic_DNA"/>
</dbReference>
<gene>
    <name evidence="1" type="ORF">GAN75_02380</name>
</gene>
<proteinExistence type="predicted"/>
<sequence>MKKSNKYLSKVLKRLSRLDFSKYRRGYFNQIGVLNRIPFEIFDLEPTSSNYVYRAVINKPNTHYETISRIAFNPNPKSISRANLKGQAVAYYACDYDIALIEACHDTLSTTSKRIFELTVSKWKIQKKIAVQIINSSSLAQNAGTDLNLYYAKCRLKQLTTLPKKKYRTWYLKTKFMAEQFAKEISSEKDYYITARYSNQLLKKTKAKGIIYPSIRYLYKGFNYAFSPCLFKDNSLQLEEISEYKVFFDKNDITKYPTIIRQNSTSYFDDDNILWR</sequence>